<evidence type="ECO:0000313" key="1">
    <source>
        <dbReference type="EMBL" id="KAK9834279.1"/>
    </source>
</evidence>
<dbReference type="AlphaFoldDB" id="A0AAW1RKQ2"/>
<reference evidence="1 2" key="1">
    <citation type="journal article" date="2024" name="Nat. Commun.">
        <title>Phylogenomics reveals the evolutionary origins of lichenization in chlorophyte algae.</title>
        <authorList>
            <person name="Puginier C."/>
            <person name="Libourel C."/>
            <person name="Otte J."/>
            <person name="Skaloud P."/>
            <person name="Haon M."/>
            <person name="Grisel S."/>
            <person name="Petersen M."/>
            <person name="Berrin J.G."/>
            <person name="Delaux P.M."/>
            <person name="Dal Grande F."/>
            <person name="Keller J."/>
        </authorList>
    </citation>
    <scope>NUCLEOTIDE SEQUENCE [LARGE SCALE GENOMIC DNA]</scope>
    <source>
        <strain evidence="1 2">SAG 245.80</strain>
    </source>
</reference>
<protein>
    <submittedName>
        <fullName evidence="1">Uncharacterized protein</fullName>
    </submittedName>
</protein>
<proteinExistence type="predicted"/>
<comment type="caution">
    <text evidence="1">The sequence shown here is derived from an EMBL/GenBank/DDBJ whole genome shotgun (WGS) entry which is preliminary data.</text>
</comment>
<sequence>MLSLSPHAKAFVPSSSQPAHCVWEDDEGLVSAQELDELEDVHEWQALQVFFLELEEEQEALLQQWSTQ</sequence>
<accession>A0AAW1RKQ2</accession>
<gene>
    <name evidence="1" type="ORF">WJX81_003156</name>
</gene>
<dbReference type="EMBL" id="JALJOU010000032">
    <property type="protein sequence ID" value="KAK9834279.1"/>
    <property type="molecule type" value="Genomic_DNA"/>
</dbReference>
<dbReference type="Proteomes" id="UP001445335">
    <property type="component" value="Unassembled WGS sequence"/>
</dbReference>
<organism evidence="1 2">
    <name type="scientific">Elliptochloris bilobata</name>
    <dbReference type="NCBI Taxonomy" id="381761"/>
    <lineage>
        <taxon>Eukaryota</taxon>
        <taxon>Viridiplantae</taxon>
        <taxon>Chlorophyta</taxon>
        <taxon>core chlorophytes</taxon>
        <taxon>Trebouxiophyceae</taxon>
        <taxon>Trebouxiophyceae incertae sedis</taxon>
        <taxon>Elliptochloris clade</taxon>
        <taxon>Elliptochloris</taxon>
    </lineage>
</organism>
<name>A0AAW1RKQ2_9CHLO</name>
<keyword evidence="2" id="KW-1185">Reference proteome</keyword>
<evidence type="ECO:0000313" key="2">
    <source>
        <dbReference type="Proteomes" id="UP001445335"/>
    </source>
</evidence>